<dbReference type="InterPro" id="IPR002491">
    <property type="entry name" value="ABC_transptr_periplasmic_BD"/>
</dbReference>
<dbReference type="AlphaFoldDB" id="A0A7W0HRH6"/>
<dbReference type="Gene3D" id="3.40.50.1980">
    <property type="entry name" value="Nitrogenase molybdenum iron protein domain"/>
    <property type="match status" value="2"/>
</dbReference>
<dbReference type="InterPro" id="IPR050902">
    <property type="entry name" value="ABC_Transporter_SBP"/>
</dbReference>
<comment type="similarity">
    <text evidence="1">Belongs to the bacterial solute-binding protein 8 family.</text>
</comment>
<organism evidence="4 5">
    <name type="scientific">Nonomuraea soli</name>
    <dbReference type="NCBI Taxonomy" id="1032476"/>
    <lineage>
        <taxon>Bacteria</taxon>
        <taxon>Bacillati</taxon>
        <taxon>Actinomycetota</taxon>
        <taxon>Actinomycetes</taxon>
        <taxon>Streptosporangiales</taxon>
        <taxon>Streptosporangiaceae</taxon>
        <taxon>Nonomuraea</taxon>
    </lineage>
</organism>
<sequence length="246" mass="27483">MRDDLGVDVDVPDRVDRIVSIVPSLTESVAATGKLVGATDWCTHPHDLDVSRVRGTKNPDLAKIAALNPDVVLANFEENREPDLQALRDQGIAVWVTRIRTVEEAFESLARMFEHACRTPKPSWLREAERVWSDLPRPETRRTAVVPIWRRPWMVVGSGTFTGDVLRRLGIDNLYEGHEERYPKVSLGELVSENPDLVILPDEPYMFTADDGPECFPGQKTVLVSGRYLTWYGPSLVEAPGALAIG</sequence>
<evidence type="ECO:0000256" key="2">
    <source>
        <dbReference type="ARBA" id="ARBA00022729"/>
    </source>
</evidence>
<proteinExistence type="inferred from homology"/>
<dbReference type="RefSeq" id="WP_181611668.1">
    <property type="nucleotide sequence ID" value="NZ_BAABAM010000003.1"/>
</dbReference>
<name>A0A7W0HRH6_9ACTN</name>
<dbReference type="InterPro" id="IPR054828">
    <property type="entry name" value="Vit_B12_bind_prot"/>
</dbReference>
<keyword evidence="2" id="KW-0732">Signal</keyword>
<evidence type="ECO:0000313" key="4">
    <source>
        <dbReference type="EMBL" id="MBA2892960.1"/>
    </source>
</evidence>
<dbReference type="EMBL" id="JACDUR010000004">
    <property type="protein sequence ID" value="MBA2892960.1"/>
    <property type="molecule type" value="Genomic_DNA"/>
</dbReference>
<dbReference type="SUPFAM" id="SSF53807">
    <property type="entry name" value="Helical backbone' metal receptor"/>
    <property type="match status" value="1"/>
</dbReference>
<evidence type="ECO:0000259" key="3">
    <source>
        <dbReference type="PROSITE" id="PS50983"/>
    </source>
</evidence>
<dbReference type="PROSITE" id="PS50983">
    <property type="entry name" value="FE_B12_PBP"/>
    <property type="match status" value="1"/>
</dbReference>
<evidence type="ECO:0000256" key="1">
    <source>
        <dbReference type="ARBA" id="ARBA00008814"/>
    </source>
</evidence>
<gene>
    <name evidence="4" type="ORF">HNR30_004314</name>
</gene>
<evidence type="ECO:0000313" key="5">
    <source>
        <dbReference type="Proteomes" id="UP000530928"/>
    </source>
</evidence>
<feature type="domain" description="Fe/B12 periplasmic-binding" evidence="3">
    <location>
        <begin position="17"/>
        <end position="246"/>
    </location>
</feature>
<dbReference type="PANTHER" id="PTHR30535">
    <property type="entry name" value="VITAMIN B12-BINDING PROTEIN"/>
    <property type="match status" value="1"/>
</dbReference>
<protein>
    <submittedName>
        <fullName evidence="4">ABC-type Fe3+-hydroxamate transport system substrate-binding protein</fullName>
    </submittedName>
</protein>
<keyword evidence="5" id="KW-1185">Reference proteome</keyword>
<dbReference type="PANTHER" id="PTHR30535:SF35">
    <property type="entry name" value="PERIPLASMIC BINDING PROTEIN"/>
    <property type="match status" value="1"/>
</dbReference>
<dbReference type="Pfam" id="PF01497">
    <property type="entry name" value="Peripla_BP_2"/>
    <property type="match status" value="1"/>
</dbReference>
<comment type="caution">
    <text evidence="4">The sequence shown here is derived from an EMBL/GenBank/DDBJ whole genome shotgun (WGS) entry which is preliminary data.</text>
</comment>
<reference evidence="4 5" key="1">
    <citation type="submission" date="2020-07" db="EMBL/GenBank/DDBJ databases">
        <title>Genomic Encyclopedia of Type Strains, Phase IV (KMG-IV): sequencing the most valuable type-strain genomes for metagenomic binning, comparative biology and taxonomic classification.</title>
        <authorList>
            <person name="Goeker M."/>
        </authorList>
    </citation>
    <scope>NUCLEOTIDE SEQUENCE [LARGE SCALE GENOMIC DNA]</scope>
    <source>
        <strain evidence="4 5">DSM 45533</strain>
    </source>
</reference>
<dbReference type="NCBIfam" id="NF038402">
    <property type="entry name" value="TroA_like"/>
    <property type="match status" value="1"/>
</dbReference>
<dbReference type="Proteomes" id="UP000530928">
    <property type="component" value="Unassembled WGS sequence"/>
</dbReference>
<accession>A0A7W0HRH6</accession>